<evidence type="ECO:0000259" key="4">
    <source>
        <dbReference type="SMART" id="SM00854"/>
    </source>
</evidence>
<proteinExistence type="inferred from homology"/>
<dbReference type="PROSITE" id="PS51257">
    <property type="entry name" value="PROKAR_LIPOPROTEIN"/>
    <property type="match status" value="1"/>
</dbReference>
<reference evidence="5 6" key="1">
    <citation type="submission" date="2019-03" db="EMBL/GenBank/DDBJ databases">
        <title>Three New Species of Nocardioides, Nocardioides euryhalodurans sp. nov., Nocardioides seonyuensis sp. nov. and Nocardioides eburneoflavus sp. nov. Iolated from Soil.</title>
        <authorList>
            <person name="Roh S.G."/>
            <person name="Lee C."/>
            <person name="Kim M.-K."/>
            <person name="Kim S.B."/>
        </authorList>
    </citation>
    <scope>NUCLEOTIDE SEQUENCE [LARGE SCALE GENOMIC DNA]</scope>
    <source>
        <strain evidence="5 6">MMS17-SY207-3</strain>
    </source>
</reference>
<evidence type="ECO:0000256" key="3">
    <source>
        <dbReference type="SAM" id="SignalP"/>
    </source>
</evidence>
<dbReference type="PANTHER" id="PTHR33393">
    <property type="entry name" value="POLYGLUTAMINE SYNTHESIS ACCESSORY PROTEIN RV0574C-RELATED"/>
    <property type="match status" value="1"/>
</dbReference>
<keyword evidence="3" id="KW-0732">Signal</keyword>
<feature type="signal peptide" evidence="3">
    <location>
        <begin position="1"/>
        <end position="22"/>
    </location>
</feature>
<comment type="similarity">
    <text evidence="1">Belongs to the CapA family.</text>
</comment>
<dbReference type="OrthoDB" id="9810718at2"/>
<evidence type="ECO:0000256" key="2">
    <source>
        <dbReference type="SAM" id="MobiDB-lite"/>
    </source>
</evidence>
<evidence type="ECO:0000313" key="5">
    <source>
        <dbReference type="EMBL" id="QBX56894.1"/>
    </source>
</evidence>
<dbReference type="InterPro" id="IPR019079">
    <property type="entry name" value="Capsule_synth_CapA"/>
</dbReference>
<dbReference type="KEGG" id="nsn:EXE58_16550"/>
<evidence type="ECO:0000313" key="6">
    <source>
        <dbReference type="Proteomes" id="UP000294853"/>
    </source>
</evidence>
<dbReference type="PANTHER" id="PTHR33393:SF13">
    <property type="entry name" value="PGA BIOSYNTHESIS PROTEIN CAPA"/>
    <property type="match status" value="1"/>
</dbReference>
<dbReference type="InterPro" id="IPR029052">
    <property type="entry name" value="Metallo-depent_PP-like"/>
</dbReference>
<dbReference type="EMBL" id="CP038436">
    <property type="protein sequence ID" value="QBX56894.1"/>
    <property type="molecule type" value="Genomic_DNA"/>
</dbReference>
<dbReference type="Pfam" id="PF09587">
    <property type="entry name" value="PGA_cap"/>
    <property type="match status" value="1"/>
</dbReference>
<dbReference type="AlphaFoldDB" id="A0A4P7IHV2"/>
<dbReference type="Gene3D" id="3.60.21.10">
    <property type="match status" value="1"/>
</dbReference>
<organism evidence="5 6">
    <name type="scientific">Nocardioides seonyuensis</name>
    <dbReference type="NCBI Taxonomy" id="2518371"/>
    <lineage>
        <taxon>Bacteria</taxon>
        <taxon>Bacillati</taxon>
        <taxon>Actinomycetota</taxon>
        <taxon>Actinomycetes</taxon>
        <taxon>Propionibacteriales</taxon>
        <taxon>Nocardioidaceae</taxon>
        <taxon>Nocardioides</taxon>
    </lineage>
</organism>
<dbReference type="InterPro" id="IPR052169">
    <property type="entry name" value="CW_Biosynth-Accessory"/>
</dbReference>
<dbReference type="SUPFAM" id="SSF56300">
    <property type="entry name" value="Metallo-dependent phosphatases"/>
    <property type="match status" value="1"/>
</dbReference>
<gene>
    <name evidence="5" type="ORF">EXE58_16550</name>
</gene>
<feature type="domain" description="Capsule synthesis protein CapA" evidence="4">
    <location>
        <begin position="61"/>
        <end position="308"/>
    </location>
</feature>
<keyword evidence="6" id="KW-1185">Reference proteome</keyword>
<protein>
    <submittedName>
        <fullName evidence="5">CapA family protein</fullName>
    </submittedName>
</protein>
<dbReference type="CDD" id="cd07381">
    <property type="entry name" value="MPP_CapA"/>
    <property type="match status" value="1"/>
</dbReference>
<dbReference type="Proteomes" id="UP000294853">
    <property type="component" value="Chromosome"/>
</dbReference>
<evidence type="ECO:0000256" key="1">
    <source>
        <dbReference type="ARBA" id="ARBA00005662"/>
    </source>
</evidence>
<name>A0A4P7IHV2_9ACTN</name>
<feature type="chain" id="PRO_5020829025" evidence="3">
    <location>
        <begin position="23"/>
        <end position="364"/>
    </location>
</feature>
<sequence>MAIRLRHVLVSLLLAGGTLACAGSPTPSPAPRPEDERSTTDATPTPTSVPDAAAPAPPRLKLVVVGDIMLGRGVATANADPASTLRHLRPMLRRADFAVGNLESTLSRRGAPRQPGDDSFAADPGVLAGLVDAGLDAVSLANNHVGDYGDTALVDTVAALERSRLVAFGAGRDLEEAARPAILEQDGVRVGFLGFNAIGETPEAAPGGPGALSVSMPPRTGPLDREELRRVLRAVRRLSRRVDVTVVMPHWGQQYTREPGPVQTMVGRRLVEAGADLVVGGHPHWVQRVDRHQGAVIAHSLGNFVFDMDFMPETMEGVVLTATLEGPRIVEVDYVPYRMDSTFTPRRVRGATARRVLAGLGSRR</sequence>
<dbReference type="SMART" id="SM00854">
    <property type="entry name" value="PGA_cap"/>
    <property type="match status" value="1"/>
</dbReference>
<dbReference type="RefSeq" id="WP_135268879.1">
    <property type="nucleotide sequence ID" value="NZ_CP038436.1"/>
</dbReference>
<feature type="region of interest" description="Disordered" evidence="2">
    <location>
        <begin position="20"/>
        <end position="55"/>
    </location>
</feature>
<accession>A0A4P7IHV2</accession>